<name>A0A8H4RP66_9HELO</name>
<evidence type="ECO:0000313" key="3">
    <source>
        <dbReference type="Proteomes" id="UP000566819"/>
    </source>
</evidence>
<accession>A0A8H4RP66</accession>
<proteinExistence type="predicted"/>
<dbReference type="AlphaFoldDB" id="A0A8H4RP66"/>
<gene>
    <name evidence="2" type="ORF">G7Y89_g4576</name>
</gene>
<organism evidence="2 3">
    <name type="scientific">Cudoniella acicularis</name>
    <dbReference type="NCBI Taxonomy" id="354080"/>
    <lineage>
        <taxon>Eukaryota</taxon>
        <taxon>Fungi</taxon>
        <taxon>Dikarya</taxon>
        <taxon>Ascomycota</taxon>
        <taxon>Pezizomycotina</taxon>
        <taxon>Leotiomycetes</taxon>
        <taxon>Helotiales</taxon>
        <taxon>Tricladiaceae</taxon>
        <taxon>Cudoniella</taxon>
    </lineage>
</organism>
<feature type="region of interest" description="Disordered" evidence="1">
    <location>
        <begin position="100"/>
        <end position="140"/>
    </location>
</feature>
<evidence type="ECO:0000313" key="2">
    <source>
        <dbReference type="EMBL" id="KAF4633544.1"/>
    </source>
</evidence>
<protein>
    <submittedName>
        <fullName evidence="2">Uncharacterized protein</fullName>
    </submittedName>
</protein>
<feature type="compositionally biased region" description="Low complexity" evidence="1">
    <location>
        <begin position="114"/>
        <end position="132"/>
    </location>
</feature>
<feature type="compositionally biased region" description="Basic and acidic residues" evidence="1">
    <location>
        <begin position="259"/>
        <end position="271"/>
    </location>
</feature>
<comment type="caution">
    <text evidence="2">The sequence shown here is derived from an EMBL/GenBank/DDBJ whole genome shotgun (WGS) entry which is preliminary data.</text>
</comment>
<keyword evidence="3" id="KW-1185">Reference proteome</keyword>
<feature type="region of interest" description="Disordered" evidence="1">
    <location>
        <begin position="210"/>
        <end position="244"/>
    </location>
</feature>
<dbReference type="EMBL" id="JAAMPI010000251">
    <property type="protein sequence ID" value="KAF4633544.1"/>
    <property type="molecule type" value="Genomic_DNA"/>
</dbReference>
<sequence>MNKMLLAPVIDGHGHGIMSFLLTPVCSFNNQEKLLVVHLLTVSSSLPDLPHVKASSCRFSLSNPRDSQICASPVALKSGSPSSTTHICMLLGYALAASSHNPNGTQHRPRRIIPRGFPRDPQGSPGSSAPSPLRSCTPAASRPKPLCVRIISLAEAGNVSPCPQGSLACIALRGVAVCTMPQTPAPHQRVAGQSPYPNVVALLHIATESAEGRPTTSGYRASKPGEKQKKGTITISGPSPTRGRRIFEQGAAVQTNKRISFETRLGTDKDFGFGGTSRWKDTRDYG</sequence>
<evidence type="ECO:0000256" key="1">
    <source>
        <dbReference type="SAM" id="MobiDB-lite"/>
    </source>
</evidence>
<feature type="region of interest" description="Disordered" evidence="1">
    <location>
        <begin position="257"/>
        <end position="286"/>
    </location>
</feature>
<dbReference type="Proteomes" id="UP000566819">
    <property type="component" value="Unassembled WGS sequence"/>
</dbReference>
<reference evidence="2 3" key="1">
    <citation type="submission" date="2020-03" db="EMBL/GenBank/DDBJ databases">
        <title>Draft Genome Sequence of Cudoniella acicularis.</title>
        <authorList>
            <person name="Buettner E."/>
            <person name="Kellner H."/>
        </authorList>
    </citation>
    <scope>NUCLEOTIDE SEQUENCE [LARGE SCALE GENOMIC DNA]</scope>
    <source>
        <strain evidence="2 3">DSM 108380</strain>
    </source>
</reference>